<feature type="transmembrane region" description="Helical" evidence="1">
    <location>
        <begin position="49"/>
        <end position="67"/>
    </location>
</feature>
<dbReference type="InterPro" id="IPR008020">
    <property type="entry name" value="G8P"/>
</dbReference>
<evidence type="ECO:0000256" key="1">
    <source>
        <dbReference type="SAM" id="Phobius"/>
    </source>
</evidence>
<keyword evidence="3" id="KW-0489">Methyltransferase</keyword>
<dbReference type="GO" id="GO:0008168">
    <property type="term" value="F:methyltransferase activity"/>
    <property type="evidence" value="ECO:0007669"/>
    <property type="project" value="UniProtKB-KW"/>
</dbReference>
<evidence type="ECO:0000313" key="3">
    <source>
        <dbReference type="EMBL" id="KAB0666806.1"/>
    </source>
</evidence>
<dbReference type="Pfam" id="PF05356">
    <property type="entry name" value="Phage_Coat_B"/>
    <property type="match status" value="1"/>
</dbReference>
<comment type="caution">
    <text evidence="3">The sequence shown here is derived from an EMBL/GenBank/DDBJ whole genome shotgun (WGS) entry which is preliminary data.</text>
</comment>
<evidence type="ECO:0000256" key="2">
    <source>
        <dbReference type="SAM" id="SignalP"/>
    </source>
</evidence>
<proteinExistence type="predicted"/>
<accession>A0A7J4ZTY8</accession>
<gene>
    <name evidence="3" type="ORF">F6V25_05165</name>
</gene>
<dbReference type="Proteomes" id="UP000420562">
    <property type="component" value="Unassembled WGS sequence"/>
</dbReference>
<protein>
    <submittedName>
        <fullName evidence="3">Methyltransferase</fullName>
    </submittedName>
</protein>
<dbReference type="AlphaFoldDB" id="A0A7J4ZTY8"/>
<keyword evidence="1" id="KW-1133">Transmembrane helix</keyword>
<evidence type="ECO:0000313" key="4">
    <source>
        <dbReference type="Proteomes" id="UP000420562"/>
    </source>
</evidence>
<organism evidence="3 4">
    <name type="scientific">Oryzomonas japonica</name>
    <dbReference type="NCBI Taxonomy" id="2603858"/>
    <lineage>
        <taxon>Bacteria</taxon>
        <taxon>Pseudomonadati</taxon>
        <taxon>Thermodesulfobacteriota</taxon>
        <taxon>Desulfuromonadia</taxon>
        <taxon>Geobacterales</taxon>
        <taxon>Geobacteraceae</taxon>
        <taxon>Oryzomonas</taxon>
    </lineage>
</organism>
<keyword evidence="1" id="KW-0472">Membrane</keyword>
<name>A0A7J4ZTY8_9BACT</name>
<dbReference type="EMBL" id="VZQZ01000002">
    <property type="protein sequence ID" value="KAB0666806.1"/>
    <property type="molecule type" value="Genomic_DNA"/>
</dbReference>
<reference evidence="3 4" key="1">
    <citation type="submission" date="2019-09" db="EMBL/GenBank/DDBJ databases">
        <title>Geobacter sp. Red96, a novel strain isolated from paddy soil.</title>
        <authorList>
            <person name="Xu Z."/>
            <person name="Masuda Y."/>
            <person name="Itoh H."/>
            <person name="Senoo K."/>
        </authorList>
    </citation>
    <scope>NUCLEOTIDE SEQUENCE [LARGE SCALE GENOMIC DNA]</scope>
    <source>
        <strain evidence="3 4">Red96</strain>
    </source>
</reference>
<keyword evidence="2" id="KW-0732">Signal</keyword>
<keyword evidence="3" id="KW-0808">Transferase</keyword>
<keyword evidence="1" id="KW-0812">Transmembrane</keyword>
<sequence>MEVFPMLKKLAGLFLAICTVIGTALSSFAAMSAADITATTTGISDALTLFYTIGGAILVVMASIWGFRKIQGLLGR</sequence>
<feature type="chain" id="PRO_5029577049" evidence="2">
    <location>
        <begin position="30"/>
        <end position="76"/>
    </location>
</feature>
<dbReference type="GO" id="GO:0032259">
    <property type="term" value="P:methylation"/>
    <property type="evidence" value="ECO:0007669"/>
    <property type="project" value="UniProtKB-KW"/>
</dbReference>
<feature type="signal peptide" evidence="2">
    <location>
        <begin position="1"/>
        <end position="29"/>
    </location>
</feature>
<keyword evidence="4" id="KW-1185">Reference proteome</keyword>